<gene>
    <name evidence="2" type="ORF">LCGC14_2574030</name>
</gene>
<evidence type="ECO:0000256" key="1">
    <source>
        <dbReference type="SAM" id="MobiDB-lite"/>
    </source>
</evidence>
<feature type="region of interest" description="Disordered" evidence="1">
    <location>
        <begin position="12"/>
        <end position="42"/>
    </location>
</feature>
<protein>
    <submittedName>
        <fullName evidence="2">Uncharacterized protein</fullName>
    </submittedName>
</protein>
<reference evidence="2" key="1">
    <citation type="journal article" date="2015" name="Nature">
        <title>Complex archaea that bridge the gap between prokaryotes and eukaryotes.</title>
        <authorList>
            <person name="Spang A."/>
            <person name="Saw J.H."/>
            <person name="Jorgensen S.L."/>
            <person name="Zaremba-Niedzwiedzka K."/>
            <person name="Martijn J."/>
            <person name="Lind A.E."/>
            <person name="van Eijk R."/>
            <person name="Schleper C."/>
            <person name="Guy L."/>
            <person name="Ettema T.J."/>
        </authorList>
    </citation>
    <scope>NUCLEOTIDE SEQUENCE</scope>
</reference>
<feature type="non-terminal residue" evidence="2">
    <location>
        <position position="1"/>
    </location>
</feature>
<sequence>LTRMLNHGIMRVEEDRNGSSGGTMTDYTRYNRENEDMEGDYDPDATVCEDCGKELSMDEVLCEACDDKRESYK</sequence>
<proteinExistence type="predicted"/>
<evidence type="ECO:0000313" key="2">
    <source>
        <dbReference type="EMBL" id="KKL08625.1"/>
    </source>
</evidence>
<dbReference type="EMBL" id="LAZR01042808">
    <property type="protein sequence ID" value="KKL08625.1"/>
    <property type="molecule type" value="Genomic_DNA"/>
</dbReference>
<organism evidence="2">
    <name type="scientific">marine sediment metagenome</name>
    <dbReference type="NCBI Taxonomy" id="412755"/>
    <lineage>
        <taxon>unclassified sequences</taxon>
        <taxon>metagenomes</taxon>
        <taxon>ecological metagenomes</taxon>
    </lineage>
</organism>
<dbReference type="AlphaFoldDB" id="A0A0F9AGS1"/>
<accession>A0A0F9AGS1</accession>
<name>A0A0F9AGS1_9ZZZZ</name>
<comment type="caution">
    <text evidence="2">The sequence shown here is derived from an EMBL/GenBank/DDBJ whole genome shotgun (WGS) entry which is preliminary data.</text>
</comment>